<feature type="non-terminal residue" evidence="2">
    <location>
        <position position="86"/>
    </location>
</feature>
<evidence type="ECO:0000256" key="1">
    <source>
        <dbReference type="SAM" id="MobiDB-lite"/>
    </source>
</evidence>
<dbReference type="AlphaFoldDB" id="A0A392TR37"/>
<dbReference type="Proteomes" id="UP000265520">
    <property type="component" value="Unassembled WGS sequence"/>
</dbReference>
<sequence length="86" mass="9530">CGNRRPGNRSRSRGNQGRGRGRGNRSGPQSGTPSVLPSWPSPTWQQQQYSAWQPWGWTPPPWAMSLYPTYPWTCPSGPPKQPGILG</sequence>
<name>A0A392TR37_9FABA</name>
<dbReference type="EMBL" id="LXQA010621229">
    <property type="protein sequence ID" value="MCI62576.1"/>
    <property type="molecule type" value="Genomic_DNA"/>
</dbReference>
<evidence type="ECO:0000313" key="3">
    <source>
        <dbReference type="Proteomes" id="UP000265520"/>
    </source>
</evidence>
<proteinExistence type="predicted"/>
<organism evidence="2 3">
    <name type="scientific">Trifolium medium</name>
    <dbReference type="NCBI Taxonomy" id="97028"/>
    <lineage>
        <taxon>Eukaryota</taxon>
        <taxon>Viridiplantae</taxon>
        <taxon>Streptophyta</taxon>
        <taxon>Embryophyta</taxon>
        <taxon>Tracheophyta</taxon>
        <taxon>Spermatophyta</taxon>
        <taxon>Magnoliopsida</taxon>
        <taxon>eudicotyledons</taxon>
        <taxon>Gunneridae</taxon>
        <taxon>Pentapetalae</taxon>
        <taxon>rosids</taxon>
        <taxon>fabids</taxon>
        <taxon>Fabales</taxon>
        <taxon>Fabaceae</taxon>
        <taxon>Papilionoideae</taxon>
        <taxon>50 kb inversion clade</taxon>
        <taxon>NPAAA clade</taxon>
        <taxon>Hologalegina</taxon>
        <taxon>IRL clade</taxon>
        <taxon>Trifolieae</taxon>
        <taxon>Trifolium</taxon>
    </lineage>
</organism>
<evidence type="ECO:0000313" key="2">
    <source>
        <dbReference type="EMBL" id="MCI62576.1"/>
    </source>
</evidence>
<protein>
    <submittedName>
        <fullName evidence="2">Uncharacterized protein</fullName>
    </submittedName>
</protein>
<reference evidence="2 3" key="1">
    <citation type="journal article" date="2018" name="Front. Plant Sci.">
        <title>Red Clover (Trifolium pratense) and Zigzag Clover (T. medium) - A Picture of Genomic Similarities and Differences.</title>
        <authorList>
            <person name="Dluhosova J."/>
            <person name="Istvanek J."/>
            <person name="Nedelnik J."/>
            <person name="Repkova J."/>
        </authorList>
    </citation>
    <scope>NUCLEOTIDE SEQUENCE [LARGE SCALE GENOMIC DNA]</scope>
    <source>
        <strain evidence="3">cv. 10/8</strain>
        <tissue evidence="2">Leaf</tissue>
    </source>
</reference>
<accession>A0A392TR37</accession>
<feature type="non-terminal residue" evidence="2">
    <location>
        <position position="1"/>
    </location>
</feature>
<feature type="compositionally biased region" description="Basic residues" evidence="1">
    <location>
        <begin position="1"/>
        <end position="12"/>
    </location>
</feature>
<comment type="caution">
    <text evidence="2">The sequence shown here is derived from an EMBL/GenBank/DDBJ whole genome shotgun (WGS) entry which is preliminary data.</text>
</comment>
<keyword evidence="3" id="KW-1185">Reference proteome</keyword>
<feature type="region of interest" description="Disordered" evidence="1">
    <location>
        <begin position="1"/>
        <end position="49"/>
    </location>
</feature>